<name>A0A835GGW8_SPOEX</name>
<dbReference type="Pfam" id="PF00135">
    <property type="entry name" value="COesterase"/>
    <property type="match status" value="1"/>
</dbReference>
<comment type="similarity">
    <text evidence="1">Belongs to the type-B carboxylesterase/lipase family.</text>
</comment>
<feature type="domain" description="Carboxylesterase type B" evidence="5">
    <location>
        <begin position="68"/>
        <end position="542"/>
    </location>
</feature>
<keyword evidence="4" id="KW-0325">Glycoprotein</keyword>
<proteinExistence type="inferred from homology"/>
<evidence type="ECO:0000313" key="7">
    <source>
        <dbReference type="Proteomes" id="UP000648187"/>
    </source>
</evidence>
<keyword evidence="7" id="KW-1185">Reference proteome</keyword>
<dbReference type="PANTHER" id="PTHR43142">
    <property type="entry name" value="CARBOXYLIC ESTER HYDROLASE"/>
    <property type="match status" value="1"/>
</dbReference>
<accession>A0A835GGW8</accession>
<comment type="caution">
    <text evidence="6">The sequence shown here is derived from an EMBL/GenBank/DDBJ whole genome shotgun (WGS) entry which is preliminary data.</text>
</comment>
<evidence type="ECO:0000259" key="5">
    <source>
        <dbReference type="Pfam" id="PF00135"/>
    </source>
</evidence>
<evidence type="ECO:0000256" key="3">
    <source>
        <dbReference type="ARBA" id="ARBA00022801"/>
    </source>
</evidence>
<dbReference type="EMBL" id="JACKWZ010000113">
    <property type="protein sequence ID" value="KAF9415317.1"/>
    <property type="molecule type" value="Genomic_DNA"/>
</dbReference>
<dbReference type="PANTHER" id="PTHR43142:SF1">
    <property type="entry name" value="CARBOXYLIC ESTER HYDROLASE"/>
    <property type="match status" value="1"/>
</dbReference>
<keyword evidence="3" id="KW-0378">Hydrolase</keyword>
<organism evidence="6 7">
    <name type="scientific">Spodoptera exigua</name>
    <name type="common">Beet armyworm</name>
    <name type="synonym">Noctua fulgens</name>
    <dbReference type="NCBI Taxonomy" id="7107"/>
    <lineage>
        <taxon>Eukaryota</taxon>
        <taxon>Metazoa</taxon>
        <taxon>Ecdysozoa</taxon>
        <taxon>Arthropoda</taxon>
        <taxon>Hexapoda</taxon>
        <taxon>Insecta</taxon>
        <taxon>Pterygota</taxon>
        <taxon>Neoptera</taxon>
        <taxon>Endopterygota</taxon>
        <taxon>Lepidoptera</taxon>
        <taxon>Glossata</taxon>
        <taxon>Ditrysia</taxon>
        <taxon>Noctuoidea</taxon>
        <taxon>Noctuidae</taxon>
        <taxon>Amphipyrinae</taxon>
        <taxon>Spodoptera</taxon>
    </lineage>
</organism>
<evidence type="ECO:0000256" key="4">
    <source>
        <dbReference type="ARBA" id="ARBA00023180"/>
    </source>
</evidence>
<keyword evidence="2" id="KW-0719">Serine esterase</keyword>
<evidence type="ECO:0000256" key="1">
    <source>
        <dbReference type="ARBA" id="ARBA00005964"/>
    </source>
</evidence>
<dbReference type="SUPFAM" id="SSF53474">
    <property type="entry name" value="alpha/beta-Hydrolases"/>
    <property type="match status" value="1"/>
</dbReference>
<evidence type="ECO:0000256" key="2">
    <source>
        <dbReference type="ARBA" id="ARBA00022487"/>
    </source>
</evidence>
<dbReference type="Proteomes" id="UP000648187">
    <property type="component" value="Unassembled WGS sequence"/>
</dbReference>
<evidence type="ECO:0000313" key="6">
    <source>
        <dbReference type="EMBL" id="KAF9415317.1"/>
    </source>
</evidence>
<protein>
    <recommendedName>
        <fullName evidence="5">Carboxylesterase type B domain-containing protein</fullName>
    </recommendedName>
</protein>
<dbReference type="InterPro" id="IPR002018">
    <property type="entry name" value="CarbesteraseB"/>
</dbReference>
<dbReference type="Gene3D" id="3.40.50.1820">
    <property type="entry name" value="alpha/beta hydrolase"/>
    <property type="match status" value="1"/>
</dbReference>
<dbReference type="GO" id="GO:0052689">
    <property type="term" value="F:carboxylic ester hydrolase activity"/>
    <property type="evidence" value="ECO:0007669"/>
    <property type="project" value="UniProtKB-KW"/>
</dbReference>
<sequence length="565" mass="63063">MQISKIDGNNNKNTEFMKASSPFVFGRYSRKEEIYNIKMEKIILCVLFLVASVFGEPRVDPLVLISSQGLVMGHRATDGDYSKFLGIPYARVDAADPFGPSREIQPFEEIIFNANDGTIRCPQLEESTIDCLRLNIYVPFKASSSNPLPVLVWLHGGNFVSGSAGDYGVRNLVRHDIVVVTVNYRLGPYGFMCLDTPGVPGNQGLKDQYTALNWVRKNIASFGGNPYNVTISGHDAGATSVLLHMYADNLKLFNKVIVESGTPQSEGMFVNSDENMAIKIATHLGINTTDSNEALEFLINSPHSLVVGAAHELNLQLGPCKEKSFSGIENFVENDPYALTNARKVRNTPVLIGYTSRERDSLSEDYFDSDPFYEKLKNNFNLNGQQLENAATFVRRFYIGDNPVTPAVSTQLENFESDFVINHPSERIITRLLEENVGPVYEYLFSYSGNSANDGAVHSSELNYLFNDGSGNIVRSEEDQLIADRISTLWTNFVKYGNPTPQTSDMLPVKWTPVTTSSRPTLVIDTDIRMDSRVENQRMAFWDLFYSVYGSYSNLARECSFTACC</sequence>
<reference evidence="6" key="1">
    <citation type="submission" date="2020-08" db="EMBL/GenBank/DDBJ databases">
        <title>Spodoptera exigua strain:BAW_Kor-Di-RS1 Genome sequencing and assembly.</title>
        <authorList>
            <person name="Kim J."/>
            <person name="Nam H.Y."/>
            <person name="Kwon M."/>
            <person name="Choi J.H."/>
            <person name="Cho S.R."/>
            <person name="Kim G.-H."/>
        </authorList>
    </citation>
    <scope>NUCLEOTIDE SEQUENCE</scope>
    <source>
        <strain evidence="6">BAW_Kor-Di-RS1</strain>
        <tissue evidence="6">Whole-body</tissue>
    </source>
</reference>
<gene>
    <name evidence="6" type="ORF">HW555_006980</name>
</gene>
<dbReference type="AlphaFoldDB" id="A0A835GGW8"/>
<dbReference type="InterPro" id="IPR029058">
    <property type="entry name" value="AB_hydrolase_fold"/>
</dbReference>